<dbReference type="RefSeq" id="WP_127176359.1">
    <property type="nucleotide sequence ID" value="NZ_CP029078.1"/>
</dbReference>
<dbReference type="Proteomes" id="UP000271291">
    <property type="component" value="Chromosome"/>
</dbReference>
<evidence type="ECO:0000256" key="1">
    <source>
        <dbReference type="PROSITE-ProRule" id="PRU00339"/>
    </source>
</evidence>
<dbReference type="Proteomes" id="UP000501753">
    <property type="component" value="Chromosome"/>
</dbReference>
<dbReference type="KEGG" id="sgd:ELQ87_03445"/>
<feature type="region of interest" description="Disordered" evidence="2">
    <location>
        <begin position="44"/>
        <end position="67"/>
    </location>
</feature>
<evidence type="ECO:0000313" key="6">
    <source>
        <dbReference type="Proteomes" id="UP000271291"/>
    </source>
</evidence>
<evidence type="ECO:0000256" key="3">
    <source>
        <dbReference type="SAM" id="Phobius"/>
    </source>
</evidence>
<feature type="compositionally biased region" description="Polar residues" evidence="2">
    <location>
        <begin position="1"/>
        <end position="13"/>
    </location>
</feature>
<evidence type="ECO:0000313" key="5">
    <source>
        <dbReference type="EMBL" id="QCN89698.1"/>
    </source>
</evidence>
<protein>
    <recommendedName>
        <fullName evidence="8">Tetratricopeptide repeat protein</fullName>
    </recommendedName>
</protein>
<dbReference type="GO" id="GO:0045892">
    <property type="term" value="P:negative regulation of DNA-templated transcription"/>
    <property type="evidence" value="ECO:0007669"/>
    <property type="project" value="InterPro"/>
</dbReference>
<dbReference type="InterPro" id="IPR011990">
    <property type="entry name" value="TPR-like_helical_dom_sf"/>
</dbReference>
<keyword evidence="7" id="KW-1185">Reference proteome</keyword>
<dbReference type="EMBL" id="CP034687">
    <property type="protein sequence ID" value="AZS83448.1"/>
    <property type="molecule type" value="Genomic_DNA"/>
</dbReference>
<dbReference type="PANTHER" id="PTHR44749">
    <property type="entry name" value="SUPPRESSOR OF RPS4-RLD 1"/>
    <property type="match status" value="1"/>
</dbReference>
<reference evidence="5 7" key="1">
    <citation type="submission" date="2018-04" db="EMBL/GenBank/DDBJ databases">
        <title>Complete genome sequences of Streptomyces griseoviridis K61 and characterization of antagonistic properties of biological control agents.</title>
        <authorList>
            <person name="Mariita R.M."/>
            <person name="Sello J.K."/>
        </authorList>
    </citation>
    <scope>NUCLEOTIDE SEQUENCE [LARGE SCALE GENOMIC DNA]</scope>
    <source>
        <strain evidence="5 7">K61</strain>
    </source>
</reference>
<feature type="transmembrane region" description="Helical" evidence="3">
    <location>
        <begin position="27"/>
        <end position="46"/>
    </location>
</feature>
<dbReference type="SMART" id="SM00028">
    <property type="entry name" value="TPR"/>
    <property type="match status" value="3"/>
</dbReference>
<dbReference type="PANTHER" id="PTHR44749:SF1">
    <property type="entry name" value="TETRATRICOPEPTIDE-LIKE HELICAL DOMAIN-CONTAINING PROTEIN"/>
    <property type="match status" value="1"/>
</dbReference>
<accession>A0A3Q9KNU6</accession>
<dbReference type="EMBL" id="CP029078">
    <property type="protein sequence ID" value="QCN89698.1"/>
    <property type="molecule type" value="Genomic_DNA"/>
</dbReference>
<dbReference type="Gene3D" id="1.25.40.10">
    <property type="entry name" value="Tetratricopeptide repeat domain"/>
    <property type="match status" value="3"/>
</dbReference>
<keyword evidence="3" id="KW-0812">Transmembrane</keyword>
<dbReference type="AlphaFoldDB" id="A0A3Q9KNU6"/>
<dbReference type="Pfam" id="PF13181">
    <property type="entry name" value="TPR_8"/>
    <property type="match status" value="2"/>
</dbReference>
<evidence type="ECO:0000313" key="4">
    <source>
        <dbReference type="EMBL" id="AZS83448.1"/>
    </source>
</evidence>
<keyword evidence="3" id="KW-0472">Membrane</keyword>
<organism evidence="4 6">
    <name type="scientific">Streptomyces griseoviridis</name>
    <dbReference type="NCBI Taxonomy" id="45398"/>
    <lineage>
        <taxon>Bacteria</taxon>
        <taxon>Bacillati</taxon>
        <taxon>Actinomycetota</taxon>
        <taxon>Actinomycetes</taxon>
        <taxon>Kitasatosporales</taxon>
        <taxon>Streptomycetaceae</taxon>
        <taxon>Streptomyces</taxon>
    </lineage>
</organism>
<keyword evidence="1" id="KW-0802">TPR repeat</keyword>
<keyword evidence="3" id="KW-1133">Transmembrane helix</keyword>
<gene>
    <name evidence="5" type="ORF">DDJ31_35910</name>
    <name evidence="4" type="ORF">ELQ87_03445</name>
</gene>
<dbReference type="InterPro" id="IPR019734">
    <property type="entry name" value="TPR_rpt"/>
</dbReference>
<dbReference type="SUPFAM" id="SSF48452">
    <property type="entry name" value="TPR-like"/>
    <property type="match status" value="2"/>
</dbReference>
<sequence length="454" mass="48180">MHLPRSTSPSAGSDQDRSGRSRRTRRTLVVLGLGTAMFTAGALGLAPGPGGSTPDGSARPSPARAEAGSVAALQEHVRRLPQDAPGWAALGMAYVQQARVTADPATYRRAEQALRVSLEREPKGNTDAETGMGALEAARHDFGASLAWARRAVSDAPYSSLAHGVLADAYTQLGRYEEAFAAVQRMSDLKPDAPALARASYTFELRGDTGQATALMERSLDASGTPAERAFARAHLSLLATESGRPGTGLRQADRGLRELPGDAALLEARGRAHQGLGHTARALDDYTAAVAVAPLPGRLLALGELRESLGDTRAARQQYAVLRAQDQVRRAGRRPADVDEILFAADHGRPADAVALGRQAVRARPFLAVHDAYGWALHRAGRDREALAEADLALALGTRSALFLYHRGMIHQALGEPAAARADLGSALRLDPRFHPLHAPRTRAALTRIDATP</sequence>
<feature type="region of interest" description="Disordered" evidence="2">
    <location>
        <begin position="1"/>
        <end position="26"/>
    </location>
</feature>
<evidence type="ECO:0000313" key="7">
    <source>
        <dbReference type="Proteomes" id="UP000501753"/>
    </source>
</evidence>
<dbReference type="PROSITE" id="PS50005">
    <property type="entry name" value="TPR"/>
    <property type="match status" value="1"/>
</dbReference>
<evidence type="ECO:0000256" key="2">
    <source>
        <dbReference type="SAM" id="MobiDB-lite"/>
    </source>
</evidence>
<evidence type="ECO:0008006" key="8">
    <source>
        <dbReference type="Google" id="ProtNLM"/>
    </source>
</evidence>
<reference evidence="4 6" key="2">
    <citation type="submission" date="2018-12" db="EMBL/GenBank/DDBJ databases">
        <title>Streptomyces griseoviridis F1-27 complete genome.</title>
        <authorList>
            <person name="Mariita R.M."/>
            <person name="Sello J.K."/>
        </authorList>
    </citation>
    <scope>NUCLEOTIDE SEQUENCE [LARGE SCALE GENOMIC DNA]</scope>
    <source>
        <strain evidence="4 6">F1-27</strain>
    </source>
</reference>
<feature type="repeat" description="TPR" evidence="1">
    <location>
        <begin position="160"/>
        <end position="193"/>
    </location>
</feature>
<name>A0A3Q9KNU6_STRGD</name>
<proteinExistence type="predicted"/>
<dbReference type="OrthoDB" id="5477158at2"/>
<dbReference type="InterPro" id="IPR044650">
    <property type="entry name" value="SRFR1-like"/>
</dbReference>